<accession>A0A2W3YUY7</accession>
<evidence type="ECO:0000313" key="2">
    <source>
        <dbReference type="Proteomes" id="UP000249828"/>
    </source>
</evidence>
<evidence type="ECO:0008006" key="3">
    <source>
        <dbReference type="Google" id="ProtNLM"/>
    </source>
</evidence>
<dbReference type="RefSeq" id="WP_111248364.1">
    <property type="nucleotide sequence ID" value="NZ_PIEU01000100.1"/>
</dbReference>
<sequence>MGKSKTIIGAAEFKKALKRNATLDDLKNVVRMNGTELTREAEVNAPVDTSTLERSITQTIKDNGLTSVTEPHTEYDGYVEWGTRYMKAQPYIGPAFKQQIKKYKSDMQRLVK</sequence>
<protein>
    <recommendedName>
        <fullName evidence="3">HK97 gp10 family phage protein</fullName>
    </recommendedName>
</protein>
<dbReference type="Proteomes" id="UP000249828">
    <property type="component" value="Unassembled WGS sequence"/>
</dbReference>
<dbReference type="EMBL" id="PIEU01000100">
    <property type="protein sequence ID" value="PZL71718.1"/>
    <property type="molecule type" value="Genomic_DNA"/>
</dbReference>
<evidence type="ECO:0000313" key="1">
    <source>
        <dbReference type="EMBL" id="PZL71718.1"/>
    </source>
</evidence>
<keyword evidence="2" id="KW-1185">Reference proteome</keyword>
<dbReference type="NCBIfam" id="TIGR01725">
    <property type="entry name" value="phge_HK97_gp10"/>
    <property type="match status" value="1"/>
</dbReference>
<gene>
    <name evidence="1" type="ORF">CI088_12015</name>
</gene>
<organism evidence="1 2">
    <name type="scientific">Enterococcus plantarum</name>
    <dbReference type="NCBI Taxonomy" id="1077675"/>
    <lineage>
        <taxon>Bacteria</taxon>
        <taxon>Bacillati</taxon>
        <taxon>Bacillota</taxon>
        <taxon>Bacilli</taxon>
        <taxon>Lactobacillales</taxon>
        <taxon>Enterococcaceae</taxon>
        <taxon>Enterococcus</taxon>
    </lineage>
</organism>
<dbReference type="Pfam" id="PF04883">
    <property type="entry name" value="HK97-gp10_like"/>
    <property type="match status" value="1"/>
</dbReference>
<comment type="caution">
    <text evidence="1">The sequence shown here is derived from an EMBL/GenBank/DDBJ whole genome shotgun (WGS) entry which is preliminary data.</text>
</comment>
<dbReference type="InterPro" id="IPR010064">
    <property type="entry name" value="HK97-gp10_tail"/>
</dbReference>
<dbReference type="AlphaFoldDB" id="A0A2W3YUY7"/>
<name>A0A2W3YUY7_9ENTE</name>
<reference evidence="1 2" key="1">
    <citation type="submission" date="2017-11" db="EMBL/GenBank/DDBJ databases">
        <title>Draft genome sequence of Enterococcus plantarum TRW2 strain isolated from lettuce.</title>
        <authorList>
            <person name="Kim E.B."/>
            <person name="Marco M.L."/>
            <person name="Williams T.R."/>
            <person name="You I.H."/>
        </authorList>
    </citation>
    <scope>NUCLEOTIDE SEQUENCE [LARGE SCALE GENOMIC DNA]</scope>
    <source>
        <strain evidence="1 2">TRW2</strain>
    </source>
</reference>
<proteinExistence type="predicted"/>